<dbReference type="Proteomes" id="UP000823674">
    <property type="component" value="Chromosome A05"/>
</dbReference>
<proteinExistence type="predicted"/>
<gene>
    <name evidence="2" type="primary">A05p025790.1_BraROA</name>
    <name evidence="2" type="ORF">IGI04_019291</name>
</gene>
<evidence type="ECO:0000256" key="1">
    <source>
        <dbReference type="SAM" id="SignalP"/>
    </source>
</evidence>
<keyword evidence="1" id="KW-0732">Signal</keyword>
<reference evidence="2 3" key="1">
    <citation type="submission" date="2021-03" db="EMBL/GenBank/DDBJ databases">
        <authorList>
            <person name="King G.J."/>
            <person name="Bancroft I."/>
            <person name="Baten A."/>
            <person name="Bloomfield J."/>
            <person name="Borpatragohain P."/>
            <person name="He Z."/>
            <person name="Irish N."/>
            <person name="Irwin J."/>
            <person name="Liu K."/>
            <person name="Mauleon R.P."/>
            <person name="Moore J."/>
            <person name="Morris R."/>
            <person name="Ostergaard L."/>
            <person name="Wang B."/>
            <person name="Wells R."/>
        </authorList>
    </citation>
    <scope>NUCLEOTIDE SEQUENCE [LARGE SCALE GENOMIC DNA]</scope>
    <source>
        <strain evidence="2">R-o-18</strain>
        <tissue evidence="2">Leaf</tissue>
    </source>
</reference>
<feature type="non-terminal residue" evidence="2">
    <location>
        <position position="1"/>
    </location>
</feature>
<organism evidence="2 3">
    <name type="scientific">Brassica rapa subsp. trilocularis</name>
    <dbReference type="NCBI Taxonomy" id="1813537"/>
    <lineage>
        <taxon>Eukaryota</taxon>
        <taxon>Viridiplantae</taxon>
        <taxon>Streptophyta</taxon>
        <taxon>Embryophyta</taxon>
        <taxon>Tracheophyta</taxon>
        <taxon>Spermatophyta</taxon>
        <taxon>Magnoliopsida</taxon>
        <taxon>eudicotyledons</taxon>
        <taxon>Gunneridae</taxon>
        <taxon>Pentapetalae</taxon>
        <taxon>rosids</taxon>
        <taxon>malvids</taxon>
        <taxon>Brassicales</taxon>
        <taxon>Brassicaceae</taxon>
        <taxon>Brassiceae</taxon>
        <taxon>Brassica</taxon>
    </lineage>
</organism>
<evidence type="ECO:0000313" key="2">
    <source>
        <dbReference type="EMBL" id="KAG5397477.1"/>
    </source>
</evidence>
<keyword evidence="3" id="KW-1185">Reference proteome</keyword>
<sequence length="121" mass="13521">IGQALKIWARGLTCILVAIVRVGIGHRVQGSCLAAVRPAKTQLKMVPQRSGTNGLRPHSMGNHLPMIKIPRPQEELCSERTPTRLFIELQQTKSIKHQLKKSISFGNRYKTSGPKFIDQQV</sequence>
<feature type="signal peptide" evidence="1">
    <location>
        <begin position="1"/>
        <end position="25"/>
    </location>
</feature>
<comment type="caution">
    <text evidence="2">The sequence shown here is derived from an EMBL/GenBank/DDBJ whole genome shotgun (WGS) entry which is preliminary data.</text>
</comment>
<feature type="chain" id="PRO_5045166200" evidence="1">
    <location>
        <begin position="26"/>
        <end position="121"/>
    </location>
</feature>
<name>A0ABQ7MFE2_BRACM</name>
<accession>A0ABQ7MFE2</accession>
<protein>
    <submittedName>
        <fullName evidence="2">Uncharacterized protein</fullName>
    </submittedName>
</protein>
<dbReference type="EMBL" id="JADBGQ010000005">
    <property type="protein sequence ID" value="KAG5397477.1"/>
    <property type="molecule type" value="Genomic_DNA"/>
</dbReference>
<evidence type="ECO:0000313" key="3">
    <source>
        <dbReference type="Proteomes" id="UP000823674"/>
    </source>
</evidence>